<dbReference type="EC" id="2.1.1.113" evidence="2"/>
<evidence type="ECO:0000256" key="3">
    <source>
        <dbReference type="ARBA" id="ARBA00022603"/>
    </source>
</evidence>
<evidence type="ECO:0000256" key="5">
    <source>
        <dbReference type="ARBA" id="ARBA00022691"/>
    </source>
</evidence>
<dbReference type="GO" id="GO:0015667">
    <property type="term" value="F:site-specific DNA-methyltransferase (cytosine-N4-specific) activity"/>
    <property type="evidence" value="ECO:0007669"/>
    <property type="project" value="UniProtKB-EC"/>
</dbReference>
<evidence type="ECO:0000256" key="1">
    <source>
        <dbReference type="ARBA" id="ARBA00010203"/>
    </source>
</evidence>
<keyword evidence="6" id="KW-0680">Restriction system</keyword>
<keyword evidence="4" id="KW-0808">Transferase</keyword>
<dbReference type="InterPro" id="IPR053943">
    <property type="entry name" value="RlmKL-like_Mtase_CS"/>
</dbReference>
<keyword evidence="3" id="KW-0489">Methyltransferase</keyword>
<dbReference type="InterPro" id="IPR017985">
    <property type="entry name" value="MeTrfase_CN4_CS"/>
</dbReference>
<organism evidence="9">
    <name type="scientific">Faucicola osloensis</name>
    <name type="common">Moraxella osloensis</name>
    <dbReference type="NCBI Taxonomy" id="34062"/>
    <lineage>
        <taxon>Bacteria</taxon>
        <taxon>Pseudomonadati</taxon>
        <taxon>Pseudomonadota</taxon>
        <taxon>Gammaproteobacteria</taxon>
        <taxon>Moraxellales</taxon>
        <taxon>Moraxellaceae</taxon>
        <taxon>Faucicola</taxon>
    </lineage>
</organism>
<name>A0A6P1KFE6_FAUOS</name>
<evidence type="ECO:0000256" key="6">
    <source>
        <dbReference type="ARBA" id="ARBA00022747"/>
    </source>
</evidence>
<sequence length="473" mass="54212">MGELNINRYITCDNLKIDFCRDSHPVDDDIQKILNEMISEFSINDMPINVDFRKLVFWLKAGDQLTHQIHPYPAKLLPHIIYFFLKAHSNLKHKIVLDPFCGSGTVALEASIQGFLPLVADANPFALLLAKVKTTPYSVKKLTETAENILIKAKKYRTAPPIDVVNQHLWYSPEHKKKLEIILRAINEIEVTDEKDFFKICFSSLAKKISYADPAISVPVRLKTKESFSDATNDRIRKRLDWIKGLNVIDEFRSVVNSNIERIKQTNEKYRERVVAKNVGNDARNIFTNSDLTTRMPDNSIPLIITSPPYGSAQKYIRSSSLSLNWLSFVPPKGLRSLEEKSIGREHLITELLCLEEGNLPKTYNNLIERIAKTNNSRARITQKYLIEMEQVAKELSRIIAPSGRIIFILGNNQVCGETLRNDEFMTYCFKKYGLNLKLILVDDIKSRGLMIKRNRTASIISRETVLIFEKPT</sequence>
<evidence type="ECO:0000256" key="2">
    <source>
        <dbReference type="ARBA" id="ARBA00012185"/>
    </source>
</evidence>
<dbReference type="AlphaFoldDB" id="A0A6P1KFE6"/>
<dbReference type="PROSITE" id="PS00093">
    <property type="entry name" value="N4_MTASE"/>
    <property type="match status" value="1"/>
</dbReference>
<dbReference type="GO" id="GO:0009307">
    <property type="term" value="P:DNA restriction-modification system"/>
    <property type="evidence" value="ECO:0007669"/>
    <property type="project" value="UniProtKB-KW"/>
</dbReference>
<evidence type="ECO:0000259" key="8">
    <source>
        <dbReference type="Pfam" id="PF01170"/>
    </source>
</evidence>
<dbReference type="REBASE" id="370820">
    <property type="entry name" value="M.MosYV1ORF12200P"/>
</dbReference>
<dbReference type="GO" id="GO:0003677">
    <property type="term" value="F:DNA binding"/>
    <property type="evidence" value="ECO:0007669"/>
    <property type="project" value="InterPro"/>
</dbReference>
<dbReference type="Gene3D" id="3.40.50.150">
    <property type="entry name" value="Vaccinia Virus protein VP39"/>
    <property type="match status" value="2"/>
</dbReference>
<keyword evidence="9" id="KW-0614">Plasmid</keyword>
<dbReference type="GO" id="GO:0032259">
    <property type="term" value="P:methylation"/>
    <property type="evidence" value="ECO:0007669"/>
    <property type="project" value="UniProtKB-KW"/>
</dbReference>
<comment type="similarity">
    <text evidence="1">Belongs to the N(4)/N(6)-methyltransferase family. N(4) subfamily.</text>
</comment>
<geneLocation type="plasmid" evidence="9">
    <name>p1</name>
</geneLocation>
<evidence type="ECO:0000313" key="9">
    <source>
        <dbReference type="EMBL" id="QHG10748.1"/>
    </source>
</evidence>
<dbReference type="EMBL" id="CP047227">
    <property type="protein sequence ID" value="QHG10748.1"/>
    <property type="molecule type" value="Genomic_DNA"/>
</dbReference>
<feature type="domain" description="Ribosomal RNA large subunit methyltransferase K/L-like methyltransferase" evidence="8">
    <location>
        <begin position="72"/>
        <end position="114"/>
    </location>
</feature>
<keyword evidence="5" id="KW-0949">S-adenosyl-L-methionine</keyword>
<protein>
    <recommendedName>
        <fullName evidence="2">site-specific DNA-methyltransferase (cytosine-N(4)-specific)</fullName>
        <ecNumber evidence="2">2.1.1.113</ecNumber>
    </recommendedName>
</protein>
<dbReference type="PROSITE" id="PS01261">
    <property type="entry name" value="UPF0020"/>
    <property type="match status" value="1"/>
</dbReference>
<evidence type="ECO:0000256" key="4">
    <source>
        <dbReference type="ARBA" id="ARBA00022679"/>
    </source>
</evidence>
<gene>
    <name evidence="9" type="ORF">GSF12_12200</name>
</gene>
<comment type="catalytic activity">
    <reaction evidence="7">
        <text>a 2'-deoxycytidine in DNA + S-adenosyl-L-methionine = an N(4)-methyl-2'-deoxycytidine in DNA + S-adenosyl-L-homocysteine + H(+)</text>
        <dbReference type="Rhea" id="RHEA:16857"/>
        <dbReference type="Rhea" id="RHEA-COMP:11369"/>
        <dbReference type="Rhea" id="RHEA-COMP:13674"/>
        <dbReference type="ChEBI" id="CHEBI:15378"/>
        <dbReference type="ChEBI" id="CHEBI:57856"/>
        <dbReference type="ChEBI" id="CHEBI:59789"/>
        <dbReference type="ChEBI" id="CHEBI:85452"/>
        <dbReference type="ChEBI" id="CHEBI:137933"/>
        <dbReference type="EC" id="2.1.1.113"/>
    </reaction>
</comment>
<dbReference type="Pfam" id="PF01170">
    <property type="entry name" value="UPF0020"/>
    <property type="match status" value="1"/>
</dbReference>
<proteinExistence type="inferred from homology"/>
<dbReference type="SUPFAM" id="SSF53335">
    <property type="entry name" value="S-adenosyl-L-methionine-dependent methyltransferases"/>
    <property type="match status" value="2"/>
</dbReference>
<reference evidence="9" key="1">
    <citation type="journal article" date="2020" name="Microbiol. Resour. Announc.">
        <title>Complete Genome Sequence of Moraxella osloensis Strain YV1, Isolated from an Australian Wastewater Treatment Plant.</title>
        <authorList>
            <person name="Batinovic S."/>
            <person name="Rice D.T.F."/>
            <person name="Seviour R.J."/>
            <person name="Petrovski S."/>
        </authorList>
    </citation>
    <scope>NUCLEOTIDE SEQUENCE</scope>
    <source>
        <strain evidence="9">YV1</strain>
    </source>
</reference>
<dbReference type="InterPro" id="IPR000241">
    <property type="entry name" value="RlmKL-like_Mtase"/>
</dbReference>
<dbReference type="InterPro" id="IPR029063">
    <property type="entry name" value="SAM-dependent_MTases_sf"/>
</dbReference>
<accession>A0A6P1KFE6</accession>
<evidence type="ECO:0000256" key="7">
    <source>
        <dbReference type="ARBA" id="ARBA00049120"/>
    </source>
</evidence>